<keyword evidence="3 7" id="KW-0812">Transmembrane</keyword>
<evidence type="ECO:0000256" key="4">
    <source>
        <dbReference type="ARBA" id="ARBA00022906"/>
    </source>
</evidence>
<evidence type="ECO:0000256" key="6">
    <source>
        <dbReference type="ARBA" id="ARBA00023136"/>
    </source>
</evidence>
<dbReference type="PANTHER" id="PTHR13414">
    <property type="entry name" value="HUEL-CATION TRANSPORTER"/>
    <property type="match status" value="1"/>
</dbReference>
<dbReference type="Proteomes" id="UP000516018">
    <property type="component" value="Chromosome"/>
</dbReference>
<dbReference type="NCBIfam" id="TIGR01297">
    <property type="entry name" value="CDF"/>
    <property type="match status" value="1"/>
</dbReference>
<dbReference type="InterPro" id="IPR002524">
    <property type="entry name" value="Cation_efflux"/>
</dbReference>
<dbReference type="InterPro" id="IPR027469">
    <property type="entry name" value="Cation_efflux_TMD_sf"/>
</dbReference>
<dbReference type="AlphaFoldDB" id="A0A7H0G147"/>
<name>A0A7H0G147_9GAMM</name>
<dbReference type="GO" id="GO:0006829">
    <property type="term" value="P:zinc ion transport"/>
    <property type="evidence" value="ECO:0007669"/>
    <property type="project" value="UniProtKB-KW"/>
</dbReference>
<dbReference type="KEGG" id="lsx:H8B22_00070"/>
<keyword evidence="2" id="KW-0813">Transport</keyword>
<feature type="transmembrane region" description="Helical" evidence="7">
    <location>
        <begin position="204"/>
        <end position="222"/>
    </location>
</feature>
<keyword evidence="10" id="KW-1185">Reference proteome</keyword>
<evidence type="ECO:0000256" key="7">
    <source>
        <dbReference type="SAM" id="Phobius"/>
    </source>
</evidence>
<feature type="transmembrane region" description="Helical" evidence="7">
    <location>
        <begin position="169"/>
        <end position="192"/>
    </location>
</feature>
<reference evidence="9 10" key="1">
    <citation type="submission" date="2020-08" db="EMBL/GenBank/DDBJ databases">
        <title>Lysobacter sp. II4 sp. nov., isolated from soil.</title>
        <authorList>
            <person name="Woo C.Y."/>
            <person name="Kim J."/>
        </authorList>
    </citation>
    <scope>NUCLEOTIDE SEQUENCE [LARGE SCALE GENOMIC DNA]</scope>
    <source>
        <strain evidence="9 10">II4</strain>
    </source>
</reference>
<feature type="transmembrane region" description="Helical" evidence="7">
    <location>
        <begin position="87"/>
        <end position="111"/>
    </location>
</feature>
<evidence type="ECO:0000256" key="5">
    <source>
        <dbReference type="ARBA" id="ARBA00022989"/>
    </source>
</evidence>
<evidence type="ECO:0000259" key="8">
    <source>
        <dbReference type="Pfam" id="PF01545"/>
    </source>
</evidence>
<evidence type="ECO:0000256" key="1">
    <source>
        <dbReference type="ARBA" id="ARBA00004141"/>
    </source>
</evidence>
<proteinExistence type="predicted"/>
<dbReference type="InterPro" id="IPR040177">
    <property type="entry name" value="SLC30A9"/>
</dbReference>
<dbReference type="Pfam" id="PF01545">
    <property type="entry name" value="Cation_efflux"/>
    <property type="match status" value="1"/>
</dbReference>
<dbReference type="GO" id="GO:0016020">
    <property type="term" value="C:membrane"/>
    <property type="evidence" value="ECO:0007669"/>
    <property type="project" value="UniProtKB-SubCell"/>
</dbReference>
<dbReference type="SUPFAM" id="SSF161111">
    <property type="entry name" value="Cation efflux protein transmembrane domain-like"/>
    <property type="match status" value="1"/>
</dbReference>
<evidence type="ECO:0000313" key="10">
    <source>
        <dbReference type="Proteomes" id="UP000516018"/>
    </source>
</evidence>
<keyword evidence="6 7" id="KW-0472">Membrane</keyword>
<dbReference type="InterPro" id="IPR036837">
    <property type="entry name" value="Cation_efflux_CTD_sf"/>
</dbReference>
<feature type="transmembrane region" description="Helical" evidence="7">
    <location>
        <begin position="123"/>
        <end position="148"/>
    </location>
</feature>
<evidence type="ECO:0000256" key="3">
    <source>
        <dbReference type="ARBA" id="ARBA00022692"/>
    </source>
</evidence>
<keyword evidence="4" id="KW-0862">Zinc</keyword>
<evidence type="ECO:0000256" key="2">
    <source>
        <dbReference type="ARBA" id="ARBA00022448"/>
    </source>
</evidence>
<protein>
    <submittedName>
        <fullName evidence="9">Cation transporter</fullName>
    </submittedName>
</protein>
<keyword evidence="4" id="KW-0406">Ion transport</keyword>
<dbReference type="RefSeq" id="WP_187713447.1">
    <property type="nucleotide sequence ID" value="NZ_CP060820.1"/>
</dbReference>
<sequence>MKELASDAGRAGTNNASKRSVHAALAGNVAVAITKLVAAVVTGSSAMFSEAVHSFVDTGNEILLLYGYRQSAQRPNQVHPFGYGRELYFWSFIVALLLFAVGAGVSIYQGIHHVLSPQPIERVAVTYAVLALSFLFEGASWIVGWKAFSRARGGLGFWMAFRRSKDPPAFMVLFEDTAALVGILVAATGIFLADTFAMPVLDGVASILIGLVLAVTAVLLAMESKSLLIGERASPELVAAICEVARQEPGVAFVGSALTAQLAPNQALVGLSIQFDDKLMAADVEACVASIERKVKNLHPDVVALFVKPQTSSQFQEAVRLRFGGDADGPATRTPP</sequence>
<accession>A0A7H0G147</accession>
<comment type="subcellular location">
    <subcellularLocation>
        <location evidence="1">Membrane</location>
        <topology evidence="1">Multi-pass membrane protein</topology>
    </subcellularLocation>
</comment>
<keyword evidence="5 7" id="KW-1133">Transmembrane helix</keyword>
<dbReference type="Gene3D" id="1.20.1510.10">
    <property type="entry name" value="Cation efflux protein transmembrane domain"/>
    <property type="match status" value="1"/>
</dbReference>
<gene>
    <name evidence="9" type="ORF">H8B22_00070</name>
</gene>
<dbReference type="InterPro" id="IPR058533">
    <property type="entry name" value="Cation_efflux_TM"/>
</dbReference>
<dbReference type="GO" id="GO:0008324">
    <property type="term" value="F:monoatomic cation transmembrane transporter activity"/>
    <property type="evidence" value="ECO:0007669"/>
    <property type="project" value="InterPro"/>
</dbReference>
<evidence type="ECO:0000313" key="9">
    <source>
        <dbReference type="EMBL" id="QNP42013.1"/>
    </source>
</evidence>
<feature type="domain" description="Cation efflux protein transmembrane" evidence="8">
    <location>
        <begin position="22"/>
        <end position="229"/>
    </location>
</feature>
<dbReference type="EMBL" id="CP060820">
    <property type="protein sequence ID" value="QNP42013.1"/>
    <property type="molecule type" value="Genomic_DNA"/>
</dbReference>
<dbReference type="SUPFAM" id="SSF160240">
    <property type="entry name" value="Cation efflux protein cytoplasmic domain-like"/>
    <property type="match status" value="1"/>
</dbReference>
<organism evidence="9 10">
    <name type="scientific">Agrilutibacter terrestris</name>
    <dbReference type="NCBI Taxonomy" id="2865112"/>
    <lineage>
        <taxon>Bacteria</taxon>
        <taxon>Pseudomonadati</taxon>
        <taxon>Pseudomonadota</taxon>
        <taxon>Gammaproteobacteria</taxon>
        <taxon>Lysobacterales</taxon>
        <taxon>Lysobacteraceae</taxon>
        <taxon>Agrilutibacter</taxon>
    </lineage>
</organism>
<keyword evidence="4" id="KW-0864">Zinc transport</keyword>
<dbReference type="PANTHER" id="PTHR13414:SF9">
    <property type="entry name" value="PROTON-COUPLED ZINC ANTIPORTER SLC30A9, MITOCHONDRIAL"/>
    <property type="match status" value="1"/>
</dbReference>